<dbReference type="EMBL" id="CP104013">
    <property type="protein sequence ID" value="UYP45198.1"/>
    <property type="molecule type" value="Genomic_DNA"/>
</dbReference>
<accession>A0ABY6HPE1</accession>
<feature type="domain" description="N-acetyltransferase" evidence="2">
    <location>
        <begin position="3"/>
        <end position="162"/>
    </location>
</feature>
<evidence type="ECO:0000256" key="1">
    <source>
        <dbReference type="SAM" id="Phobius"/>
    </source>
</evidence>
<proteinExistence type="predicted"/>
<dbReference type="SUPFAM" id="SSF55729">
    <property type="entry name" value="Acyl-CoA N-acyltransferases (Nat)"/>
    <property type="match status" value="1"/>
</dbReference>
<sequence length="385" mass="44803">MNIIYRNYQPGDEVQLAELFNLCFHQSGVGFLRTPRGLKYRYVKRPNFNPNEIQIAEDTHKKLIVGAVFSTLEEIFLDGKQLLSGSINDVAVHPNYIKIGIAKTLMIQALTFLKQQKCELSTLAADPKGHARLKLYIPLGWRDYSSIRVWISPNINFFRYLPLLSPLLFLFIPFYFYSKLKMRKIKKKMKDHGIHGSIIHPSTVGFNHSSSHNSFRNFYNKIGKQQRNGKILISDQEWKHFRKQNIRSGLKPTFIALYKKERIIGFASFLCQWIYFDKLGFKFPLATIREWGVDHSITSNAQENSQIYNFLLDLIREAALQRKCVTVLFGLTDQFPYFSRILKKKKFISTSGGVFMINNINPRNKQSGKIFKPFIMDIGEMFLHP</sequence>
<dbReference type="InterPro" id="IPR016181">
    <property type="entry name" value="Acyl_CoA_acyltransferase"/>
</dbReference>
<dbReference type="CDD" id="cd04301">
    <property type="entry name" value="NAT_SF"/>
    <property type="match status" value="1"/>
</dbReference>
<protein>
    <recommendedName>
        <fullName evidence="2">N-acetyltransferase domain-containing protein</fullName>
    </recommendedName>
</protein>
<keyword evidence="1" id="KW-0812">Transmembrane</keyword>
<dbReference type="InterPro" id="IPR000182">
    <property type="entry name" value="GNAT_dom"/>
</dbReference>
<dbReference type="Gene3D" id="3.40.630.30">
    <property type="match status" value="1"/>
</dbReference>
<dbReference type="Pfam" id="PF13527">
    <property type="entry name" value="Acetyltransf_9"/>
    <property type="match status" value="1"/>
</dbReference>
<evidence type="ECO:0000313" key="3">
    <source>
        <dbReference type="EMBL" id="UYP45198.1"/>
    </source>
</evidence>
<name>A0ABY6HPE1_9ARCH</name>
<keyword evidence="4" id="KW-1185">Reference proteome</keyword>
<keyword evidence="1" id="KW-1133">Transmembrane helix</keyword>
<dbReference type="Proteomes" id="UP001208689">
    <property type="component" value="Chromosome"/>
</dbReference>
<evidence type="ECO:0000259" key="2">
    <source>
        <dbReference type="PROSITE" id="PS51186"/>
    </source>
</evidence>
<evidence type="ECO:0000313" key="4">
    <source>
        <dbReference type="Proteomes" id="UP001208689"/>
    </source>
</evidence>
<keyword evidence="1" id="KW-0472">Membrane</keyword>
<reference evidence="3" key="1">
    <citation type="submission" date="2022-09" db="EMBL/GenBank/DDBJ databases">
        <title>Actin cytoskeleton and complex cell architecture in an #Asgard archaeon.</title>
        <authorList>
            <person name="Ponce Toledo R.I."/>
            <person name="Schleper C."/>
            <person name="Rodrigues Oliveira T."/>
            <person name="Wollweber F."/>
            <person name="Xu J."/>
            <person name="Rittmann S."/>
            <person name="Klingl A."/>
            <person name="Pilhofer M."/>
        </authorList>
    </citation>
    <scope>NUCLEOTIDE SEQUENCE</scope>
    <source>
        <strain evidence="3">B-35</strain>
    </source>
</reference>
<dbReference type="PROSITE" id="PS51186">
    <property type="entry name" value="GNAT"/>
    <property type="match status" value="1"/>
</dbReference>
<feature type="transmembrane region" description="Helical" evidence="1">
    <location>
        <begin position="157"/>
        <end position="177"/>
    </location>
</feature>
<organism evidence="3 4">
    <name type="scientific">Candidatus Lokiarchaeum ossiferum</name>
    <dbReference type="NCBI Taxonomy" id="2951803"/>
    <lineage>
        <taxon>Archaea</taxon>
        <taxon>Promethearchaeati</taxon>
        <taxon>Promethearchaeota</taxon>
        <taxon>Promethearchaeia</taxon>
        <taxon>Promethearchaeales</taxon>
        <taxon>Promethearchaeaceae</taxon>
        <taxon>Candidatus Lokiarchaeum</taxon>
    </lineage>
</organism>
<gene>
    <name evidence="3" type="ORF">NEF87_001483</name>
</gene>